<reference evidence="8 9" key="1">
    <citation type="submission" date="2021-01" db="EMBL/GenBank/DDBJ databases">
        <title>Whole genome shotgun sequence of Catellatospora chokoriensis NBRC 107358.</title>
        <authorList>
            <person name="Komaki H."/>
            <person name="Tamura T."/>
        </authorList>
    </citation>
    <scope>NUCLEOTIDE SEQUENCE [LARGE SCALE GENOMIC DNA]</scope>
    <source>
        <strain evidence="8 9">NBRC 107358</strain>
    </source>
</reference>
<dbReference type="EMBL" id="BONG01000089">
    <property type="protein sequence ID" value="GIF94277.1"/>
    <property type="molecule type" value="Genomic_DNA"/>
</dbReference>
<feature type="signal peptide" evidence="6">
    <location>
        <begin position="1"/>
        <end position="25"/>
    </location>
</feature>
<keyword evidence="9" id="KW-1185">Reference proteome</keyword>
<evidence type="ECO:0000256" key="2">
    <source>
        <dbReference type="ARBA" id="ARBA00022525"/>
    </source>
</evidence>
<keyword evidence="5" id="KW-0472">Membrane</keyword>
<evidence type="ECO:0000256" key="1">
    <source>
        <dbReference type="ARBA" id="ARBA00022512"/>
    </source>
</evidence>
<dbReference type="AlphaFoldDB" id="A0A8J3K065"/>
<gene>
    <name evidence="8" type="ORF">Cch02nite_77210</name>
</gene>
<dbReference type="PROSITE" id="PS50847">
    <property type="entry name" value="GRAM_POS_ANCHORING"/>
    <property type="match status" value="1"/>
</dbReference>
<feature type="domain" description="Gram-positive cocci surface proteins LPxTG" evidence="7">
    <location>
        <begin position="212"/>
        <end position="246"/>
    </location>
</feature>
<keyword evidence="5" id="KW-0812">Transmembrane</keyword>
<organism evidence="8 9">
    <name type="scientific">Catellatospora chokoriensis</name>
    <dbReference type="NCBI Taxonomy" id="310353"/>
    <lineage>
        <taxon>Bacteria</taxon>
        <taxon>Bacillati</taxon>
        <taxon>Actinomycetota</taxon>
        <taxon>Actinomycetes</taxon>
        <taxon>Micromonosporales</taxon>
        <taxon>Micromonosporaceae</taxon>
        <taxon>Catellatospora</taxon>
    </lineage>
</organism>
<keyword evidence="1" id="KW-0134">Cell wall</keyword>
<evidence type="ECO:0000256" key="3">
    <source>
        <dbReference type="ARBA" id="ARBA00022729"/>
    </source>
</evidence>
<keyword evidence="2" id="KW-0964">Secreted</keyword>
<keyword evidence="4" id="KW-0572">Peptidoglycan-anchor</keyword>
<sequence length="246" mass="24203">MRNVVRWFSAAAALLVAVLAAPAPAADAAAPTQVLALEEQYLQKKLTGQPPALRNCEAVPQGASAGTDGWVFEQPAAGNTAAAYVIGFIAGTRENPTPHILGITADGVVEVPLSDPTSPGPAPAGVSGGLLGNGGTGAWLKTPAGWELISGQLQVAEPTEQAAFGLAAVCAPPVASASPRPSASAVPSRSSAASASPRATAAITASASAGGLPVTGSKLSSVVLAGLGLLLVGALLLVLSRRARRA</sequence>
<feature type="chain" id="PRO_5038712898" description="Gram-positive cocci surface proteins LPxTG domain-containing protein" evidence="6">
    <location>
        <begin position="26"/>
        <end position="246"/>
    </location>
</feature>
<keyword evidence="3 6" id="KW-0732">Signal</keyword>
<feature type="transmembrane region" description="Helical" evidence="5">
    <location>
        <begin position="219"/>
        <end position="239"/>
    </location>
</feature>
<accession>A0A8J3K065</accession>
<evidence type="ECO:0000256" key="4">
    <source>
        <dbReference type="ARBA" id="ARBA00023088"/>
    </source>
</evidence>
<name>A0A8J3K065_9ACTN</name>
<dbReference type="RefSeq" id="WP_191837484.1">
    <property type="nucleotide sequence ID" value="NZ_BAAALB010000001.1"/>
</dbReference>
<dbReference type="NCBIfam" id="TIGR01167">
    <property type="entry name" value="LPXTG_anchor"/>
    <property type="match status" value="1"/>
</dbReference>
<keyword evidence="5" id="KW-1133">Transmembrane helix</keyword>
<comment type="caution">
    <text evidence="8">The sequence shown here is derived from an EMBL/GenBank/DDBJ whole genome shotgun (WGS) entry which is preliminary data.</text>
</comment>
<evidence type="ECO:0000313" key="8">
    <source>
        <dbReference type="EMBL" id="GIF94277.1"/>
    </source>
</evidence>
<proteinExistence type="predicted"/>
<protein>
    <recommendedName>
        <fullName evidence="7">Gram-positive cocci surface proteins LPxTG domain-containing protein</fullName>
    </recommendedName>
</protein>
<evidence type="ECO:0000256" key="6">
    <source>
        <dbReference type="SAM" id="SignalP"/>
    </source>
</evidence>
<dbReference type="InterPro" id="IPR019931">
    <property type="entry name" value="LPXTG_anchor"/>
</dbReference>
<dbReference type="Proteomes" id="UP000619293">
    <property type="component" value="Unassembled WGS sequence"/>
</dbReference>
<evidence type="ECO:0000259" key="7">
    <source>
        <dbReference type="PROSITE" id="PS50847"/>
    </source>
</evidence>
<evidence type="ECO:0000256" key="5">
    <source>
        <dbReference type="SAM" id="Phobius"/>
    </source>
</evidence>
<evidence type="ECO:0000313" key="9">
    <source>
        <dbReference type="Proteomes" id="UP000619293"/>
    </source>
</evidence>